<accession>A0AAN7SLL0</accession>
<dbReference type="Proteomes" id="UP001353858">
    <property type="component" value="Unassembled WGS sequence"/>
</dbReference>
<dbReference type="EMBL" id="JARPUR010000001">
    <property type="protein sequence ID" value="KAK4885704.1"/>
    <property type="molecule type" value="Genomic_DNA"/>
</dbReference>
<name>A0AAN7SLL0_9COLE</name>
<protein>
    <submittedName>
        <fullName evidence="3">Uncharacterized protein</fullName>
    </submittedName>
</protein>
<dbReference type="PANTHER" id="PTHR31545:SF5">
    <property type="entry name" value="SPEEDY PROTEIN A"/>
    <property type="match status" value="1"/>
</dbReference>
<gene>
    <name evidence="3" type="ORF">RN001_001975</name>
</gene>
<dbReference type="InterPro" id="IPR020984">
    <property type="entry name" value="Speedy"/>
</dbReference>
<reference evidence="4" key="1">
    <citation type="submission" date="2023-01" db="EMBL/GenBank/DDBJ databases">
        <title>Key to firefly adult light organ development and bioluminescence: homeobox transcription factors regulate luciferase expression and transportation to peroxisome.</title>
        <authorList>
            <person name="Fu X."/>
        </authorList>
    </citation>
    <scope>NUCLEOTIDE SEQUENCE [LARGE SCALE GENOMIC DNA]</scope>
</reference>
<dbReference type="AlphaFoldDB" id="A0AAN7SLL0"/>
<dbReference type="InterPro" id="IPR052316">
    <property type="entry name" value="Speedy-Ringo_regulator"/>
</dbReference>
<sequence length="91" mass="10992">MKINESNRAFLNLLEHPKIKCFLENDKCMALMDKYILAAILLFFRRAKFNKYDYNCKNFYVTLYLIHELYEEIVELKDIIIKTYLGVKSEK</sequence>
<keyword evidence="2" id="KW-0131">Cell cycle</keyword>
<organism evidence="3 4">
    <name type="scientific">Aquatica leii</name>
    <dbReference type="NCBI Taxonomy" id="1421715"/>
    <lineage>
        <taxon>Eukaryota</taxon>
        <taxon>Metazoa</taxon>
        <taxon>Ecdysozoa</taxon>
        <taxon>Arthropoda</taxon>
        <taxon>Hexapoda</taxon>
        <taxon>Insecta</taxon>
        <taxon>Pterygota</taxon>
        <taxon>Neoptera</taxon>
        <taxon>Endopterygota</taxon>
        <taxon>Coleoptera</taxon>
        <taxon>Polyphaga</taxon>
        <taxon>Elateriformia</taxon>
        <taxon>Elateroidea</taxon>
        <taxon>Lampyridae</taxon>
        <taxon>Luciolinae</taxon>
        <taxon>Aquatica</taxon>
    </lineage>
</organism>
<dbReference type="Pfam" id="PF11357">
    <property type="entry name" value="Spy1"/>
    <property type="match status" value="1"/>
</dbReference>
<comment type="caution">
    <text evidence="3">The sequence shown here is derived from an EMBL/GenBank/DDBJ whole genome shotgun (WGS) entry which is preliminary data.</text>
</comment>
<proteinExistence type="inferred from homology"/>
<evidence type="ECO:0000256" key="2">
    <source>
        <dbReference type="ARBA" id="ARBA00023306"/>
    </source>
</evidence>
<dbReference type="GO" id="GO:0019901">
    <property type="term" value="F:protein kinase binding"/>
    <property type="evidence" value="ECO:0007669"/>
    <property type="project" value="InterPro"/>
</dbReference>
<dbReference type="PANTHER" id="PTHR31545">
    <property type="entry name" value="SEEDY PROTEIN A/C FAMILY MEMBER"/>
    <property type="match status" value="1"/>
</dbReference>
<evidence type="ECO:0000256" key="1">
    <source>
        <dbReference type="ARBA" id="ARBA00010932"/>
    </source>
</evidence>
<evidence type="ECO:0000313" key="4">
    <source>
        <dbReference type="Proteomes" id="UP001353858"/>
    </source>
</evidence>
<comment type="similarity">
    <text evidence="1">Belongs to the Speedy/Ringo family.</text>
</comment>
<keyword evidence="4" id="KW-1185">Reference proteome</keyword>
<evidence type="ECO:0000313" key="3">
    <source>
        <dbReference type="EMBL" id="KAK4885704.1"/>
    </source>
</evidence>